<protein>
    <submittedName>
        <fullName evidence="1">Uncharacterized protein</fullName>
    </submittedName>
</protein>
<sequence length="117" mass="14264">MIYKRQKAMMLAEQIRGLIDFVQKTYENQKNLQIDKDKWFQIKLIIEDFKFSIIADELKRVNEYDWDGKYTYYLVDQFTKGFNIIDEYVSNHYDELFLLTARLHALRGQLVLFHKNE</sequence>
<dbReference type="Proteomes" id="UP000481621">
    <property type="component" value="Unassembled WGS sequence"/>
</dbReference>
<name>A0A6B3TN52_9BACI</name>
<proteinExistence type="predicted"/>
<comment type="caution">
    <text evidence="1">The sequence shown here is derived from an EMBL/GenBank/DDBJ whole genome shotgun (WGS) entry which is preliminary data.</text>
</comment>
<keyword evidence="2" id="KW-1185">Reference proteome</keyword>
<gene>
    <name evidence="1" type="ORF">G4Z05_02595</name>
</gene>
<evidence type="ECO:0000313" key="1">
    <source>
        <dbReference type="EMBL" id="NEX77776.1"/>
    </source>
</evidence>
<dbReference type="RefSeq" id="WP_163250325.1">
    <property type="nucleotide sequence ID" value="NZ_JAAIUV010000002.1"/>
</dbReference>
<accession>A0A6B3TN52</accession>
<dbReference type="EMBL" id="JAAIUV010000002">
    <property type="protein sequence ID" value="NEX77776.1"/>
    <property type="molecule type" value="Genomic_DNA"/>
</dbReference>
<organism evidence="1 2">
    <name type="scientific">Neobacillus thermocopriae</name>
    <dbReference type="NCBI Taxonomy" id="1215031"/>
    <lineage>
        <taxon>Bacteria</taxon>
        <taxon>Bacillati</taxon>
        <taxon>Bacillota</taxon>
        <taxon>Bacilli</taxon>
        <taxon>Bacillales</taxon>
        <taxon>Bacillaceae</taxon>
        <taxon>Neobacillus</taxon>
    </lineage>
</organism>
<evidence type="ECO:0000313" key="2">
    <source>
        <dbReference type="Proteomes" id="UP000481621"/>
    </source>
</evidence>
<reference evidence="1" key="1">
    <citation type="submission" date="2020-02" db="EMBL/GenBank/DDBJ databases">
        <title>Bacillus sedimentmangrovi sp. nov., isolated from sediment of the mangrove ecosystem.</title>
        <authorList>
            <person name="Liu G."/>
        </authorList>
    </citation>
    <scope>NUCLEOTIDE SEQUENCE [LARGE SCALE GENOMIC DNA]</scope>
    <source>
        <strain evidence="1">SgZ-7</strain>
    </source>
</reference>
<dbReference type="AlphaFoldDB" id="A0A6B3TN52"/>